<sequence>MPCNWLLVGDTKLCKNPVKGQYCATHTFKIRKSIIIPQPVKDVVERLNRVFSFVFHVAK</sequence>
<comment type="caution">
    <text evidence="1">The sequence shown here is derived from an EMBL/GenBank/DDBJ whole genome shotgun (WGS) entry which is preliminary data.</text>
</comment>
<proteinExistence type="predicted"/>
<dbReference type="EMBL" id="CAJVQC010060299">
    <property type="protein sequence ID" value="CAG8800617.1"/>
    <property type="molecule type" value="Genomic_DNA"/>
</dbReference>
<keyword evidence="2" id="KW-1185">Reference proteome</keyword>
<reference evidence="1" key="1">
    <citation type="submission" date="2021-06" db="EMBL/GenBank/DDBJ databases">
        <authorList>
            <person name="Kallberg Y."/>
            <person name="Tangrot J."/>
            <person name="Rosling A."/>
        </authorList>
    </citation>
    <scope>NUCLEOTIDE SEQUENCE</scope>
    <source>
        <strain evidence="1">MA461A</strain>
    </source>
</reference>
<feature type="non-terminal residue" evidence="1">
    <location>
        <position position="59"/>
    </location>
</feature>
<dbReference type="Proteomes" id="UP000789920">
    <property type="component" value="Unassembled WGS sequence"/>
</dbReference>
<accession>A0ACA9RM72</accession>
<evidence type="ECO:0000313" key="1">
    <source>
        <dbReference type="EMBL" id="CAG8800617.1"/>
    </source>
</evidence>
<gene>
    <name evidence="1" type="ORF">RPERSI_LOCUS20962</name>
</gene>
<protein>
    <submittedName>
        <fullName evidence="1">22216_t:CDS:1</fullName>
    </submittedName>
</protein>
<evidence type="ECO:0000313" key="2">
    <source>
        <dbReference type="Proteomes" id="UP000789920"/>
    </source>
</evidence>
<organism evidence="1 2">
    <name type="scientific">Racocetra persica</name>
    <dbReference type="NCBI Taxonomy" id="160502"/>
    <lineage>
        <taxon>Eukaryota</taxon>
        <taxon>Fungi</taxon>
        <taxon>Fungi incertae sedis</taxon>
        <taxon>Mucoromycota</taxon>
        <taxon>Glomeromycotina</taxon>
        <taxon>Glomeromycetes</taxon>
        <taxon>Diversisporales</taxon>
        <taxon>Gigasporaceae</taxon>
        <taxon>Racocetra</taxon>
    </lineage>
</organism>
<name>A0ACA9RM72_9GLOM</name>